<proteinExistence type="predicted"/>
<keyword evidence="2" id="KW-1185">Reference proteome</keyword>
<gene>
    <name evidence="1" type="ORF">K505DRAFT_363357</name>
</gene>
<name>A0A6A6X6Z6_9PLEO</name>
<dbReference type="OrthoDB" id="4398476at2759"/>
<evidence type="ECO:0000313" key="2">
    <source>
        <dbReference type="Proteomes" id="UP000799757"/>
    </source>
</evidence>
<protein>
    <submittedName>
        <fullName evidence="1">Uncharacterized protein</fullName>
    </submittedName>
</protein>
<reference evidence="1" key="1">
    <citation type="journal article" date="2020" name="Stud. Mycol.">
        <title>101 Dothideomycetes genomes: a test case for predicting lifestyles and emergence of pathogens.</title>
        <authorList>
            <person name="Haridas S."/>
            <person name="Albert R."/>
            <person name="Binder M."/>
            <person name="Bloem J."/>
            <person name="Labutti K."/>
            <person name="Salamov A."/>
            <person name="Andreopoulos B."/>
            <person name="Baker S."/>
            <person name="Barry K."/>
            <person name="Bills G."/>
            <person name="Bluhm B."/>
            <person name="Cannon C."/>
            <person name="Castanera R."/>
            <person name="Culley D."/>
            <person name="Daum C."/>
            <person name="Ezra D."/>
            <person name="Gonzalez J."/>
            <person name="Henrissat B."/>
            <person name="Kuo A."/>
            <person name="Liang C."/>
            <person name="Lipzen A."/>
            <person name="Lutzoni F."/>
            <person name="Magnuson J."/>
            <person name="Mondo S."/>
            <person name="Nolan M."/>
            <person name="Ohm R."/>
            <person name="Pangilinan J."/>
            <person name="Park H.-J."/>
            <person name="Ramirez L."/>
            <person name="Alfaro M."/>
            <person name="Sun H."/>
            <person name="Tritt A."/>
            <person name="Yoshinaga Y."/>
            <person name="Zwiers L.-H."/>
            <person name="Turgeon B."/>
            <person name="Goodwin S."/>
            <person name="Spatafora J."/>
            <person name="Crous P."/>
            <person name="Grigoriev I."/>
        </authorList>
    </citation>
    <scope>NUCLEOTIDE SEQUENCE</scope>
    <source>
        <strain evidence="1">CBS 109.77</strain>
    </source>
</reference>
<evidence type="ECO:0000313" key="1">
    <source>
        <dbReference type="EMBL" id="KAF2791934.1"/>
    </source>
</evidence>
<sequence>MNRSVTVAGVTYNMFAEAKPNPFTDLHLYNICSELMTLQGTDKIMKAFYLQGGWEAWAQVECALTLRPSHPSIKREQAIYNNSTDLIDLWIQEPGQSKVGIEMKCRNVNFGLENSGTGLPAQVLEDVVKIQRPLKTIYAGARRMFAIGVTGYPLDCVWNSTHNESKWSEAHANNALLNLNTNLKWCRFFGNRSIENDIAQFVSGHPTWTNLYLIWYEA</sequence>
<organism evidence="1 2">
    <name type="scientific">Melanomma pulvis-pyrius CBS 109.77</name>
    <dbReference type="NCBI Taxonomy" id="1314802"/>
    <lineage>
        <taxon>Eukaryota</taxon>
        <taxon>Fungi</taxon>
        <taxon>Dikarya</taxon>
        <taxon>Ascomycota</taxon>
        <taxon>Pezizomycotina</taxon>
        <taxon>Dothideomycetes</taxon>
        <taxon>Pleosporomycetidae</taxon>
        <taxon>Pleosporales</taxon>
        <taxon>Melanommataceae</taxon>
        <taxon>Melanomma</taxon>
    </lineage>
</organism>
<dbReference type="EMBL" id="MU001994">
    <property type="protein sequence ID" value="KAF2791934.1"/>
    <property type="molecule type" value="Genomic_DNA"/>
</dbReference>
<dbReference type="AlphaFoldDB" id="A0A6A6X6Z6"/>
<accession>A0A6A6X6Z6</accession>
<dbReference type="Proteomes" id="UP000799757">
    <property type="component" value="Unassembled WGS sequence"/>
</dbReference>